<keyword evidence="3 5" id="KW-1133">Transmembrane helix</keyword>
<feature type="transmembrane region" description="Helical" evidence="5">
    <location>
        <begin position="125"/>
        <end position="143"/>
    </location>
</feature>
<feature type="transmembrane region" description="Helical" evidence="5">
    <location>
        <begin position="182"/>
        <end position="201"/>
    </location>
</feature>
<dbReference type="Pfam" id="PF00892">
    <property type="entry name" value="EamA"/>
    <property type="match status" value="2"/>
</dbReference>
<gene>
    <name evidence="7" type="ORF">C6569_17315</name>
</gene>
<dbReference type="SUPFAM" id="SSF103481">
    <property type="entry name" value="Multidrug resistance efflux transporter EmrE"/>
    <property type="match status" value="2"/>
</dbReference>
<evidence type="ECO:0000256" key="4">
    <source>
        <dbReference type="ARBA" id="ARBA00023136"/>
    </source>
</evidence>
<keyword evidence="8" id="KW-1185">Reference proteome</keyword>
<keyword evidence="4 5" id="KW-0472">Membrane</keyword>
<feature type="domain" description="EamA" evidence="6">
    <location>
        <begin position="151"/>
        <end position="286"/>
    </location>
</feature>
<dbReference type="AlphaFoldDB" id="A0A2S0NES4"/>
<dbReference type="OrthoDB" id="9810556at2"/>
<evidence type="ECO:0000256" key="2">
    <source>
        <dbReference type="ARBA" id="ARBA00022692"/>
    </source>
</evidence>
<dbReference type="InterPro" id="IPR050638">
    <property type="entry name" value="AA-Vitamin_Transporters"/>
</dbReference>
<feature type="transmembrane region" description="Helical" evidence="5">
    <location>
        <begin position="92"/>
        <end position="113"/>
    </location>
</feature>
<evidence type="ECO:0000256" key="5">
    <source>
        <dbReference type="SAM" id="Phobius"/>
    </source>
</evidence>
<feature type="transmembrane region" description="Helical" evidence="5">
    <location>
        <begin position="63"/>
        <end position="86"/>
    </location>
</feature>
<evidence type="ECO:0000256" key="3">
    <source>
        <dbReference type="ARBA" id="ARBA00022989"/>
    </source>
</evidence>
<dbReference type="InterPro" id="IPR000620">
    <property type="entry name" value="EamA_dom"/>
</dbReference>
<feature type="transmembrane region" description="Helical" evidence="5">
    <location>
        <begin position="246"/>
        <end position="265"/>
    </location>
</feature>
<keyword evidence="2 5" id="KW-0812">Transmembrane</keyword>
<organism evidence="7 8">
    <name type="scientific">Phreatobacter cathodiphilus</name>
    <dbReference type="NCBI Taxonomy" id="1868589"/>
    <lineage>
        <taxon>Bacteria</taxon>
        <taxon>Pseudomonadati</taxon>
        <taxon>Pseudomonadota</taxon>
        <taxon>Alphaproteobacteria</taxon>
        <taxon>Hyphomicrobiales</taxon>
        <taxon>Phreatobacteraceae</taxon>
        <taxon>Phreatobacter</taxon>
    </lineage>
</organism>
<dbReference type="Proteomes" id="UP000237889">
    <property type="component" value="Chromosome"/>
</dbReference>
<accession>A0A2S0NES4</accession>
<dbReference type="RefSeq" id="WP_106750049.1">
    <property type="nucleotide sequence ID" value="NZ_CP027668.1"/>
</dbReference>
<dbReference type="InterPro" id="IPR037185">
    <property type="entry name" value="EmrE-like"/>
</dbReference>
<feature type="domain" description="EamA" evidence="6">
    <location>
        <begin position="7"/>
        <end position="138"/>
    </location>
</feature>
<name>A0A2S0NES4_9HYPH</name>
<evidence type="ECO:0000313" key="8">
    <source>
        <dbReference type="Proteomes" id="UP000237889"/>
    </source>
</evidence>
<dbReference type="EMBL" id="CP027668">
    <property type="protein sequence ID" value="AVO46679.1"/>
    <property type="molecule type" value="Genomic_DNA"/>
</dbReference>
<proteinExistence type="predicted"/>
<sequence length="302" mass="32087">MSLRDWILLITLSVLWGGTFFFVRIALDDLPPLTLVLARVVIGAAVLYAVLRATGEHFPRGRAVWTTLAVMALLNNVIPFSLIFWGQTAIPAGLAAILNATAPLFSVVVMHLFTADEKATPGKAAGVAFGFLGVVVLVGPAALGRIDTPLWAVAACLGATLSYAFSGLWGRRIKPLGLTPTFTAWLQLTITSLVMAPAVGLLDRPWTLAMPGWPAILAVLALAVLSTALAYIIFFRLLATAGPSNLLLVTFLIPVSAILLAGLFLGERLAWTHFAGMALIGLGLAAIDGRLWRRLTEGMRPA</sequence>
<reference evidence="7 8" key="1">
    <citation type="submission" date="2018-03" db="EMBL/GenBank/DDBJ databases">
        <title>Genome sequencing of Phreatobacter sp.</title>
        <authorList>
            <person name="Kim S.-J."/>
            <person name="Heo J."/>
            <person name="Kwon S.-W."/>
        </authorList>
    </citation>
    <scope>NUCLEOTIDE SEQUENCE [LARGE SCALE GENOMIC DNA]</scope>
    <source>
        <strain evidence="7 8">S-12</strain>
    </source>
</reference>
<feature type="transmembrane region" description="Helical" evidence="5">
    <location>
        <begin position="33"/>
        <end position="51"/>
    </location>
</feature>
<comment type="subcellular location">
    <subcellularLocation>
        <location evidence="1">Membrane</location>
        <topology evidence="1">Multi-pass membrane protein</topology>
    </subcellularLocation>
</comment>
<feature type="transmembrane region" description="Helical" evidence="5">
    <location>
        <begin position="7"/>
        <end position="27"/>
    </location>
</feature>
<dbReference type="PANTHER" id="PTHR32322:SF9">
    <property type="entry name" value="AMINO-ACID METABOLITE EFFLUX PUMP-RELATED"/>
    <property type="match status" value="1"/>
</dbReference>
<feature type="transmembrane region" description="Helical" evidence="5">
    <location>
        <begin position="213"/>
        <end position="234"/>
    </location>
</feature>
<dbReference type="KEGG" id="phr:C6569_17315"/>
<feature type="transmembrane region" description="Helical" evidence="5">
    <location>
        <begin position="271"/>
        <end position="292"/>
    </location>
</feature>
<protein>
    <submittedName>
        <fullName evidence="7">EamA family transporter</fullName>
    </submittedName>
</protein>
<feature type="transmembrane region" description="Helical" evidence="5">
    <location>
        <begin position="149"/>
        <end position="170"/>
    </location>
</feature>
<dbReference type="GO" id="GO:0016020">
    <property type="term" value="C:membrane"/>
    <property type="evidence" value="ECO:0007669"/>
    <property type="project" value="UniProtKB-SubCell"/>
</dbReference>
<evidence type="ECO:0000259" key="6">
    <source>
        <dbReference type="Pfam" id="PF00892"/>
    </source>
</evidence>
<evidence type="ECO:0000256" key="1">
    <source>
        <dbReference type="ARBA" id="ARBA00004141"/>
    </source>
</evidence>
<evidence type="ECO:0000313" key="7">
    <source>
        <dbReference type="EMBL" id="AVO46679.1"/>
    </source>
</evidence>
<dbReference type="PANTHER" id="PTHR32322">
    <property type="entry name" value="INNER MEMBRANE TRANSPORTER"/>
    <property type="match status" value="1"/>
</dbReference>